<sequence length="421" mass="44897">MSDLLPTPTPSAGAVKLTGMEGQMKLAALCVESVLFGVFLTLVLAIFYVLSRRSTAAFKTSSSSNHHHLLIALILLLAMLTGHWIATVIRGFDAFVSWSDGKHASEYYAEITGPACIAQSVFHSATVIVADAIIARLYIICDYRRTAIILPALLTTGLLVSAVGIAYAYGAYRATVPATLTSLHDWKMAHSVFTICTNIFCTVMIVWRVERVKRQAPNISGGTSLTSVILLMAESAACYTSIVLVTQITYGLGHVSNYFFMDCIPPVAALAAVLAHARAVLAKERNNGRARGFGEHALGFRGQPGAFAAQRGINWGGGRASETVWPVPGRDGRRRMASADDLGSDGSQIRLPIHIMRSVTVESCTDGVGKYVTDGVGQDVTDGVGHYVTDGGGKDVTDGVGKDSTDGTRKDESCSFKATTR</sequence>
<dbReference type="STRING" id="97359.A0A550C2C2"/>
<feature type="transmembrane region" description="Helical" evidence="2">
    <location>
        <begin position="228"/>
        <end position="252"/>
    </location>
</feature>
<feature type="transmembrane region" description="Helical" evidence="2">
    <location>
        <begin position="70"/>
        <end position="92"/>
    </location>
</feature>
<keyword evidence="2" id="KW-1133">Transmembrane helix</keyword>
<feature type="transmembrane region" description="Helical" evidence="2">
    <location>
        <begin position="26"/>
        <end position="50"/>
    </location>
</feature>
<dbReference type="EMBL" id="VDMD01000032">
    <property type="protein sequence ID" value="TRM58951.1"/>
    <property type="molecule type" value="Genomic_DNA"/>
</dbReference>
<accession>A0A550C2C2</accession>
<evidence type="ECO:0000256" key="2">
    <source>
        <dbReference type="SAM" id="Phobius"/>
    </source>
</evidence>
<name>A0A550C2C2_9AGAR</name>
<dbReference type="Proteomes" id="UP000320762">
    <property type="component" value="Unassembled WGS sequence"/>
</dbReference>
<keyword evidence="2" id="KW-0472">Membrane</keyword>
<keyword evidence="4" id="KW-1185">Reference proteome</keyword>
<feature type="compositionally biased region" description="Basic and acidic residues" evidence="1">
    <location>
        <begin position="392"/>
        <end position="414"/>
    </location>
</feature>
<gene>
    <name evidence="3" type="ORF">BD626DRAFT_177856</name>
</gene>
<feature type="transmembrane region" description="Helical" evidence="2">
    <location>
        <begin position="258"/>
        <end position="281"/>
    </location>
</feature>
<proteinExistence type="predicted"/>
<feature type="region of interest" description="Disordered" evidence="1">
    <location>
        <begin position="320"/>
        <end position="343"/>
    </location>
</feature>
<organism evidence="3 4">
    <name type="scientific">Schizophyllum amplum</name>
    <dbReference type="NCBI Taxonomy" id="97359"/>
    <lineage>
        <taxon>Eukaryota</taxon>
        <taxon>Fungi</taxon>
        <taxon>Dikarya</taxon>
        <taxon>Basidiomycota</taxon>
        <taxon>Agaricomycotina</taxon>
        <taxon>Agaricomycetes</taxon>
        <taxon>Agaricomycetidae</taxon>
        <taxon>Agaricales</taxon>
        <taxon>Schizophyllaceae</taxon>
        <taxon>Schizophyllum</taxon>
    </lineage>
</organism>
<evidence type="ECO:0000313" key="3">
    <source>
        <dbReference type="EMBL" id="TRM58951.1"/>
    </source>
</evidence>
<feature type="region of interest" description="Disordered" evidence="1">
    <location>
        <begin position="387"/>
        <end position="421"/>
    </location>
</feature>
<feature type="transmembrane region" description="Helical" evidence="2">
    <location>
        <begin position="147"/>
        <end position="169"/>
    </location>
</feature>
<dbReference type="OrthoDB" id="3250682at2759"/>
<evidence type="ECO:0000313" key="4">
    <source>
        <dbReference type="Proteomes" id="UP000320762"/>
    </source>
</evidence>
<feature type="transmembrane region" description="Helical" evidence="2">
    <location>
        <begin position="189"/>
        <end position="207"/>
    </location>
</feature>
<feature type="transmembrane region" description="Helical" evidence="2">
    <location>
        <begin position="112"/>
        <end position="135"/>
    </location>
</feature>
<keyword evidence="2" id="KW-0812">Transmembrane</keyword>
<protein>
    <submittedName>
        <fullName evidence="3">Uncharacterized protein</fullName>
    </submittedName>
</protein>
<reference evidence="3 4" key="1">
    <citation type="journal article" date="2019" name="New Phytol.">
        <title>Comparative genomics reveals unique wood-decay strategies and fruiting body development in the Schizophyllaceae.</title>
        <authorList>
            <person name="Almasi E."/>
            <person name="Sahu N."/>
            <person name="Krizsan K."/>
            <person name="Balint B."/>
            <person name="Kovacs G.M."/>
            <person name="Kiss B."/>
            <person name="Cseklye J."/>
            <person name="Drula E."/>
            <person name="Henrissat B."/>
            <person name="Nagy I."/>
            <person name="Chovatia M."/>
            <person name="Adam C."/>
            <person name="LaButti K."/>
            <person name="Lipzen A."/>
            <person name="Riley R."/>
            <person name="Grigoriev I.V."/>
            <person name="Nagy L.G."/>
        </authorList>
    </citation>
    <scope>NUCLEOTIDE SEQUENCE [LARGE SCALE GENOMIC DNA]</scope>
    <source>
        <strain evidence="3 4">NL-1724</strain>
    </source>
</reference>
<evidence type="ECO:0000256" key="1">
    <source>
        <dbReference type="SAM" id="MobiDB-lite"/>
    </source>
</evidence>
<dbReference type="AlphaFoldDB" id="A0A550C2C2"/>
<comment type="caution">
    <text evidence="3">The sequence shown here is derived from an EMBL/GenBank/DDBJ whole genome shotgun (WGS) entry which is preliminary data.</text>
</comment>